<dbReference type="RefSeq" id="WP_044893312.1">
    <property type="nucleotide sequence ID" value="NZ_JAUSTR010000029.1"/>
</dbReference>
<comment type="caution">
    <text evidence="1">The sequence shown here is derived from an EMBL/GenBank/DDBJ whole genome shotgun (WGS) entry which is preliminary data.</text>
</comment>
<dbReference type="Proteomes" id="UP001225646">
    <property type="component" value="Unassembled WGS sequence"/>
</dbReference>
<name>A0ABT9VSR8_9BACI</name>
<organism evidence="1 2">
    <name type="scientific">Aeribacillus alveayuensis</name>
    <dbReference type="NCBI Taxonomy" id="279215"/>
    <lineage>
        <taxon>Bacteria</taxon>
        <taxon>Bacillati</taxon>
        <taxon>Bacillota</taxon>
        <taxon>Bacilli</taxon>
        <taxon>Bacillales</taxon>
        <taxon>Bacillaceae</taxon>
        <taxon>Aeribacillus</taxon>
    </lineage>
</organism>
<evidence type="ECO:0000313" key="1">
    <source>
        <dbReference type="EMBL" id="MDQ0163909.1"/>
    </source>
</evidence>
<evidence type="ECO:0000313" key="2">
    <source>
        <dbReference type="Proteomes" id="UP001225646"/>
    </source>
</evidence>
<gene>
    <name evidence="1" type="ORF">J2S06_003037</name>
</gene>
<accession>A0ABT9VSR8</accession>
<sequence length="76" mass="8801">MVLNPSIYVLGDQFVAVFMVEMEGDIAKVECLFENESIVDYTMEYNGPIEKRDEILEAVLKEAQKTIKQHLQHVNR</sequence>
<keyword evidence="2" id="KW-1185">Reference proteome</keyword>
<proteinExistence type="predicted"/>
<protein>
    <submittedName>
        <fullName evidence="1">tRNA(Ser,Leu) C12 N-acetylase TAN1</fullName>
    </submittedName>
</protein>
<reference evidence="1 2" key="1">
    <citation type="submission" date="2023-07" db="EMBL/GenBank/DDBJ databases">
        <title>Genomic Encyclopedia of Type Strains, Phase IV (KMG-IV): sequencing the most valuable type-strain genomes for metagenomic binning, comparative biology and taxonomic classification.</title>
        <authorList>
            <person name="Goeker M."/>
        </authorList>
    </citation>
    <scope>NUCLEOTIDE SEQUENCE [LARGE SCALE GENOMIC DNA]</scope>
    <source>
        <strain evidence="1 2">DSM 19092</strain>
    </source>
</reference>
<dbReference type="EMBL" id="JAUSTR010000029">
    <property type="protein sequence ID" value="MDQ0163909.1"/>
    <property type="molecule type" value="Genomic_DNA"/>
</dbReference>